<dbReference type="EMBL" id="WTUZ01000022">
    <property type="protein sequence ID" value="MZQ85156.1"/>
    <property type="molecule type" value="Genomic_DNA"/>
</dbReference>
<sequence length="35" mass="4017">MCNSGFPFTAGSQFFIRQKHINKDTNRCFSCIMVS</sequence>
<proteinExistence type="predicted"/>
<comment type="caution">
    <text evidence="1">The sequence shown here is derived from an EMBL/GenBank/DDBJ whole genome shotgun (WGS) entry which is preliminary data.</text>
</comment>
<keyword evidence="2" id="KW-1185">Reference proteome</keyword>
<reference evidence="1 2" key="1">
    <citation type="submission" date="2019-12" db="EMBL/GenBank/DDBJ databases">
        <title>Paenibacillus sp. nov. sp. isolated from soil.</title>
        <authorList>
            <person name="Kim J."/>
            <person name="Jeong S.E."/>
            <person name="Jung H.S."/>
            <person name="Jeon C.O."/>
        </authorList>
    </citation>
    <scope>NUCLEOTIDE SEQUENCE [LARGE SCALE GENOMIC DNA]</scope>
    <source>
        <strain evidence="1 2">5J-6</strain>
    </source>
</reference>
<organism evidence="1 2">
    <name type="scientific">Paenibacillus silvestris</name>
    <dbReference type="NCBI Taxonomy" id="2606219"/>
    <lineage>
        <taxon>Bacteria</taxon>
        <taxon>Bacillati</taxon>
        <taxon>Bacillota</taxon>
        <taxon>Bacilli</taxon>
        <taxon>Bacillales</taxon>
        <taxon>Paenibacillaceae</taxon>
        <taxon>Paenibacillus</taxon>
    </lineage>
</organism>
<gene>
    <name evidence="1" type="ORF">GQF01_23865</name>
</gene>
<evidence type="ECO:0000313" key="2">
    <source>
        <dbReference type="Proteomes" id="UP000481087"/>
    </source>
</evidence>
<accession>A0A6L8V6C5</accession>
<protein>
    <submittedName>
        <fullName evidence="1">Uncharacterized protein</fullName>
    </submittedName>
</protein>
<evidence type="ECO:0000313" key="1">
    <source>
        <dbReference type="EMBL" id="MZQ85156.1"/>
    </source>
</evidence>
<name>A0A6L8V6C5_9BACL</name>
<dbReference type="Proteomes" id="UP000481087">
    <property type="component" value="Unassembled WGS sequence"/>
</dbReference>
<dbReference type="AlphaFoldDB" id="A0A6L8V6C5"/>